<dbReference type="Gene3D" id="3.10.28.10">
    <property type="entry name" value="Homing endonucleases"/>
    <property type="match status" value="2"/>
</dbReference>
<dbReference type="Pfam" id="PF00961">
    <property type="entry name" value="LAGLIDADG_1"/>
    <property type="match status" value="2"/>
</dbReference>
<accession>A0A0E3XIB4</accession>
<reference evidence="2" key="1">
    <citation type="journal article" date="2015" name="PLoS ONE">
        <title>The Complete Chloroplast and Mitochondrial Genomes of the Green Macroalga Ulva sp. UNA00071828 (Ulvophyceae, Chlorophyta).</title>
        <authorList>
            <person name="Melton J.T.III."/>
            <person name="Leliaert F."/>
            <person name="Tronholm A."/>
            <person name="Lopez-Bautista J.M."/>
        </authorList>
    </citation>
    <scope>NUCLEOTIDE SEQUENCE</scope>
</reference>
<feature type="domain" description="Homing endonuclease LAGLIDADG" evidence="1">
    <location>
        <begin position="22"/>
        <end position="110"/>
    </location>
</feature>
<dbReference type="GO" id="GO:0004519">
    <property type="term" value="F:endonuclease activity"/>
    <property type="evidence" value="ECO:0007669"/>
    <property type="project" value="InterPro"/>
</dbReference>
<name>A0A0E3XIB4_9CHLO</name>
<dbReference type="InterPro" id="IPR004860">
    <property type="entry name" value="LAGLIDADG_dom"/>
</dbReference>
<sequence length="281" mass="33102">MNINMNKKRYLKKNITWDEWFAGVVDGDGCFYINKKNEISFELTTALVDLDILNNIKNKLKAGSIKSRSGSNSFRYRVKARLVIENIVNRLNGKLYNPARINQFQKVCNILKIKIKKSPDLLEVPNGYLAGLIDSDGTISISISKTDAITSQKPGKEGKIKRLSQSRGYNQIYLKITSIYKEPLLLINRSYNFGTIYTEKKNIKNKKPKDKYHFTIRSYEDFSKLYEILDQYPLKSAKMHRCRLSLKYFEYKKLKLHLKDFDTIEYKTWLDFCKLWFKYNF</sequence>
<organism evidence="2">
    <name type="scientific">Ulva sp. UNA00071828</name>
    <dbReference type="NCBI Taxonomy" id="1641711"/>
    <lineage>
        <taxon>Eukaryota</taxon>
        <taxon>Viridiplantae</taxon>
        <taxon>Chlorophyta</taxon>
        <taxon>core chlorophytes</taxon>
        <taxon>Ulvophyceae</taxon>
        <taxon>OUU clade</taxon>
        <taxon>Ulvales</taxon>
        <taxon>Ulvaceae</taxon>
        <taxon>Ulva</taxon>
    </lineage>
</organism>
<dbReference type="PANTHER" id="PTHR37520:SF1">
    <property type="entry name" value="INTRON-ENCODED DNA ENDONUCLEASE AI2A-RELATED"/>
    <property type="match status" value="1"/>
</dbReference>
<proteinExistence type="predicted"/>
<dbReference type="SUPFAM" id="SSF55608">
    <property type="entry name" value="Homing endonucleases"/>
    <property type="match status" value="2"/>
</dbReference>
<keyword evidence="2" id="KW-0934">Plastid</keyword>
<evidence type="ECO:0000313" key="2">
    <source>
        <dbReference type="EMBL" id="AKC35154.1"/>
    </source>
</evidence>
<dbReference type="InterPro" id="IPR027434">
    <property type="entry name" value="Homing_endonucl"/>
</dbReference>
<dbReference type="PANTHER" id="PTHR37520">
    <property type="entry name" value="INTRON-ENCODED DNA ENDONUCLEASE AI2A-RELATED"/>
    <property type="match status" value="1"/>
</dbReference>
<keyword evidence="2" id="KW-0150">Chloroplast</keyword>
<evidence type="ECO:0000259" key="1">
    <source>
        <dbReference type="Pfam" id="PF00961"/>
    </source>
</evidence>
<dbReference type="EMBL" id="KP720616">
    <property type="protein sequence ID" value="AKC35154.1"/>
    <property type="molecule type" value="Genomic_DNA"/>
</dbReference>
<geneLocation type="chloroplast" evidence="2"/>
<protein>
    <recommendedName>
        <fullName evidence="1">Homing endonuclease LAGLIDADG domain-containing protein</fullName>
    </recommendedName>
</protein>
<dbReference type="AlphaFoldDB" id="A0A0E3XIB4"/>
<feature type="domain" description="Homing endonuclease LAGLIDADG" evidence="1">
    <location>
        <begin position="129"/>
        <end position="240"/>
    </location>
</feature>